<accession>A0A558R7D6</accession>
<organism evidence="1 2">
    <name type="scientific">Alterirhizorhabdus solaris</name>
    <dbReference type="NCBI Taxonomy" id="2529389"/>
    <lineage>
        <taxon>Bacteria</taxon>
        <taxon>Pseudomonadati</taxon>
        <taxon>Pseudomonadota</taxon>
        <taxon>Alphaproteobacteria</taxon>
        <taxon>Sphingomonadales</taxon>
        <taxon>Rhizorhabdaceae</taxon>
        <taxon>Alterirhizorhabdus</taxon>
    </lineage>
</organism>
<dbReference type="RefSeq" id="WP_145149737.1">
    <property type="nucleotide sequence ID" value="NZ_VNIM01000022.1"/>
</dbReference>
<evidence type="ECO:0000313" key="1">
    <source>
        <dbReference type="EMBL" id="TVV75309.1"/>
    </source>
</evidence>
<reference evidence="1 2" key="1">
    <citation type="submission" date="2019-07" db="EMBL/GenBank/DDBJ databases">
        <title>Sphingomonas solaris sp. nov., isolated from a solar panel from Boston, Massachusetts.</title>
        <authorList>
            <person name="Tanner K."/>
            <person name="Pascual J."/>
            <person name="Mancuso C."/>
            <person name="Pereto J."/>
            <person name="Khalil A."/>
            <person name="Vilanova C."/>
        </authorList>
    </citation>
    <scope>NUCLEOTIDE SEQUENCE [LARGE SCALE GENOMIC DNA]</scope>
    <source>
        <strain evidence="1 2">R4DWN</strain>
    </source>
</reference>
<dbReference type="EMBL" id="VNIM01000022">
    <property type="protein sequence ID" value="TVV75309.1"/>
    <property type="molecule type" value="Genomic_DNA"/>
</dbReference>
<name>A0A558R7D6_9SPHN</name>
<protein>
    <submittedName>
        <fullName evidence="1">Uncharacterized protein</fullName>
    </submittedName>
</protein>
<sequence>MNDQIRKDLSRKLQTGLGALFQREIEIAKVVLSPADTNTLLFEAAVMMVRTAAASIAASAESVADVEKTFDVVVEAVFEAIKASRSKSLTRIHEELRKVGA</sequence>
<gene>
    <name evidence="1" type="ORF">FOY91_07630</name>
</gene>
<dbReference type="AlphaFoldDB" id="A0A558R7D6"/>
<proteinExistence type="predicted"/>
<comment type="caution">
    <text evidence="1">The sequence shown here is derived from an EMBL/GenBank/DDBJ whole genome shotgun (WGS) entry which is preliminary data.</text>
</comment>
<evidence type="ECO:0000313" key="2">
    <source>
        <dbReference type="Proteomes" id="UP000318681"/>
    </source>
</evidence>
<dbReference type="Proteomes" id="UP000318681">
    <property type="component" value="Unassembled WGS sequence"/>
</dbReference>
<keyword evidence="2" id="KW-1185">Reference proteome</keyword>